<reference evidence="1 2" key="1">
    <citation type="submission" date="2021-04" db="EMBL/GenBank/DDBJ databases">
        <title>Paenibacillus sp. DLE-14 whole genome sequence.</title>
        <authorList>
            <person name="Ham Y.J."/>
        </authorList>
    </citation>
    <scope>NUCLEOTIDE SEQUENCE [LARGE SCALE GENOMIC DNA]</scope>
    <source>
        <strain evidence="1 2">DLE-14</strain>
    </source>
</reference>
<accession>A0ABS5CNH2</accession>
<gene>
    <name evidence="1" type="ORF">I8J30_32565</name>
</gene>
<protein>
    <submittedName>
        <fullName evidence="1">Uncharacterized protein</fullName>
    </submittedName>
</protein>
<proteinExistence type="predicted"/>
<comment type="caution">
    <text evidence="1">The sequence shown here is derived from an EMBL/GenBank/DDBJ whole genome shotgun (WGS) entry which is preliminary data.</text>
</comment>
<feature type="non-terminal residue" evidence="1">
    <location>
        <position position="1"/>
    </location>
</feature>
<dbReference type="EMBL" id="JAGKSP010000044">
    <property type="protein sequence ID" value="MBP3967404.1"/>
    <property type="molecule type" value="Genomic_DNA"/>
</dbReference>
<evidence type="ECO:0000313" key="2">
    <source>
        <dbReference type="Proteomes" id="UP000673394"/>
    </source>
</evidence>
<name>A0ABS5CNH2_9BACL</name>
<sequence length="67" mass="7173">PKRSWECENGTLSVSSNLLVTGGGSERLKMSLSPSKLLRKEAGSAKMELSAYQVTCLSQVVEVSVSK</sequence>
<keyword evidence="2" id="KW-1185">Reference proteome</keyword>
<dbReference type="Proteomes" id="UP000673394">
    <property type="component" value="Unassembled WGS sequence"/>
</dbReference>
<organism evidence="1 2">
    <name type="scientific">Paenibacillus lignilyticus</name>
    <dbReference type="NCBI Taxonomy" id="1172615"/>
    <lineage>
        <taxon>Bacteria</taxon>
        <taxon>Bacillati</taxon>
        <taxon>Bacillota</taxon>
        <taxon>Bacilli</taxon>
        <taxon>Bacillales</taxon>
        <taxon>Paenibacillaceae</taxon>
        <taxon>Paenibacillus</taxon>
    </lineage>
</organism>
<dbReference type="RefSeq" id="WP_210664497.1">
    <property type="nucleotide sequence ID" value="NZ_JAGKSP010000044.1"/>
</dbReference>
<evidence type="ECO:0000313" key="1">
    <source>
        <dbReference type="EMBL" id="MBP3967404.1"/>
    </source>
</evidence>